<reference evidence="2 3" key="1">
    <citation type="submission" date="2019-04" db="EMBL/GenBank/DDBJ databases">
        <title>Aspergillus burnettii sp. nov., novel species from soil in southeast Queensland.</title>
        <authorList>
            <person name="Gilchrist C.L.M."/>
            <person name="Pitt J.I."/>
            <person name="Lange L."/>
            <person name="Lacey H.J."/>
            <person name="Vuong D."/>
            <person name="Midgley D.J."/>
            <person name="Greenfield P."/>
            <person name="Bradbury M."/>
            <person name="Lacey E."/>
            <person name="Busk P.K."/>
            <person name="Pilgaard B."/>
            <person name="Chooi Y.H."/>
            <person name="Piggott A.M."/>
        </authorList>
    </citation>
    <scope>NUCLEOTIDE SEQUENCE [LARGE SCALE GENOMIC DNA]</scope>
    <source>
        <strain evidence="2 3">FRR 5400</strain>
    </source>
</reference>
<proteinExistence type="predicted"/>
<keyword evidence="3" id="KW-1185">Reference proteome</keyword>
<feature type="compositionally biased region" description="Polar residues" evidence="1">
    <location>
        <begin position="49"/>
        <end position="65"/>
    </location>
</feature>
<gene>
    <name evidence="2" type="ORF">ETB97_012052</name>
</gene>
<organism evidence="2 3">
    <name type="scientific">Petromyces alliaceus</name>
    <name type="common">Aspergillus alliaceus</name>
    <dbReference type="NCBI Taxonomy" id="209559"/>
    <lineage>
        <taxon>Eukaryota</taxon>
        <taxon>Fungi</taxon>
        <taxon>Dikarya</taxon>
        <taxon>Ascomycota</taxon>
        <taxon>Pezizomycotina</taxon>
        <taxon>Eurotiomycetes</taxon>
        <taxon>Eurotiomycetidae</taxon>
        <taxon>Eurotiales</taxon>
        <taxon>Aspergillaceae</taxon>
        <taxon>Aspergillus</taxon>
        <taxon>Aspergillus subgen. Circumdati</taxon>
    </lineage>
</organism>
<protein>
    <submittedName>
        <fullName evidence="2">Uncharacterized protein</fullName>
    </submittedName>
</protein>
<sequence length="78" mass="8551">MARLNEGAEELGTCKESSSPDKSSEAIDSKVSEEDDQNIIKRQGGRQIEATQSPSENEANNTQPELTIALFKSKIIEK</sequence>
<dbReference type="AlphaFoldDB" id="A0A8H6E8R8"/>
<evidence type="ECO:0000256" key="1">
    <source>
        <dbReference type="SAM" id="MobiDB-lite"/>
    </source>
</evidence>
<comment type="caution">
    <text evidence="2">The sequence shown here is derived from an EMBL/GenBank/DDBJ whole genome shotgun (WGS) entry which is preliminary data.</text>
</comment>
<dbReference type="Proteomes" id="UP000541154">
    <property type="component" value="Unassembled WGS sequence"/>
</dbReference>
<dbReference type="EMBL" id="SPNV01000080">
    <property type="protein sequence ID" value="KAF5862155.1"/>
    <property type="molecule type" value="Genomic_DNA"/>
</dbReference>
<name>A0A8H6E8R8_PETAA</name>
<evidence type="ECO:0000313" key="2">
    <source>
        <dbReference type="EMBL" id="KAF5862155.1"/>
    </source>
</evidence>
<evidence type="ECO:0000313" key="3">
    <source>
        <dbReference type="Proteomes" id="UP000541154"/>
    </source>
</evidence>
<accession>A0A8H6E8R8</accession>
<feature type="region of interest" description="Disordered" evidence="1">
    <location>
        <begin position="1"/>
        <end position="65"/>
    </location>
</feature>
<feature type="compositionally biased region" description="Basic and acidic residues" evidence="1">
    <location>
        <begin position="18"/>
        <end position="32"/>
    </location>
</feature>